<accession>A0A4Y7J7F2</accession>
<dbReference type="Gramene" id="RZC55565">
    <property type="protein sequence ID" value="RZC55565"/>
    <property type="gene ID" value="C5167_014427"/>
</dbReference>
<sequence>MAEQIQGISCVCKKATIYVSNHYITESPFISHYQLHVNWFVSALSVLRKVKENSRKVAVAVKLGFRKKILKQIRNPDQRAQIVERVVKSHKYGATVVLSRAVMAALKFVSIGGAQRYCY</sequence>
<name>A0A4Y7J7F2_PAPSO</name>
<protein>
    <submittedName>
        <fullName evidence="1">Uncharacterized protein</fullName>
    </submittedName>
</protein>
<gene>
    <name evidence="1" type="ORF">C5167_014427</name>
</gene>
<evidence type="ECO:0000313" key="1">
    <source>
        <dbReference type="EMBL" id="RZC55565.1"/>
    </source>
</evidence>
<proteinExistence type="predicted"/>
<organism evidence="1 2">
    <name type="scientific">Papaver somniferum</name>
    <name type="common">Opium poppy</name>
    <dbReference type="NCBI Taxonomy" id="3469"/>
    <lineage>
        <taxon>Eukaryota</taxon>
        <taxon>Viridiplantae</taxon>
        <taxon>Streptophyta</taxon>
        <taxon>Embryophyta</taxon>
        <taxon>Tracheophyta</taxon>
        <taxon>Spermatophyta</taxon>
        <taxon>Magnoliopsida</taxon>
        <taxon>Ranunculales</taxon>
        <taxon>Papaveraceae</taxon>
        <taxon>Papaveroideae</taxon>
        <taxon>Papaver</taxon>
    </lineage>
</organism>
<keyword evidence="2" id="KW-1185">Reference proteome</keyword>
<dbReference type="Proteomes" id="UP000316621">
    <property type="component" value="Chromosome 3"/>
</dbReference>
<dbReference type="EMBL" id="CM010717">
    <property type="protein sequence ID" value="RZC55565.1"/>
    <property type="molecule type" value="Genomic_DNA"/>
</dbReference>
<dbReference type="AlphaFoldDB" id="A0A4Y7J7F2"/>
<reference evidence="1 2" key="1">
    <citation type="journal article" date="2018" name="Science">
        <title>The opium poppy genome and morphinan production.</title>
        <authorList>
            <person name="Guo L."/>
            <person name="Winzer T."/>
            <person name="Yang X."/>
            <person name="Li Y."/>
            <person name="Ning Z."/>
            <person name="He Z."/>
            <person name="Teodor R."/>
            <person name="Lu Y."/>
            <person name="Bowser T.A."/>
            <person name="Graham I.A."/>
            <person name="Ye K."/>
        </authorList>
    </citation>
    <scope>NUCLEOTIDE SEQUENCE [LARGE SCALE GENOMIC DNA]</scope>
    <source>
        <strain evidence="2">cv. HN1</strain>
        <tissue evidence="1">Leaves</tissue>
    </source>
</reference>
<evidence type="ECO:0000313" key="2">
    <source>
        <dbReference type="Proteomes" id="UP000316621"/>
    </source>
</evidence>